<name>A0ABX5Q0H1_9FLAO</name>
<dbReference type="Pfam" id="PF13470">
    <property type="entry name" value="PIN_3"/>
    <property type="match status" value="1"/>
</dbReference>
<dbReference type="Gene3D" id="3.40.50.1010">
    <property type="entry name" value="5'-nuclease"/>
    <property type="match status" value="1"/>
</dbReference>
<organism evidence="2 3">
    <name type="scientific">Nonlabens dokdonensis</name>
    <dbReference type="NCBI Taxonomy" id="328515"/>
    <lineage>
        <taxon>Bacteria</taxon>
        <taxon>Pseudomonadati</taxon>
        <taxon>Bacteroidota</taxon>
        <taxon>Flavobacteriia</taxon>
        <taxon>Flavobacteriales</taxon>
        <taxon>Flavobacteriaceae</taxon>
        <taxon>Nonlabens</taxon>
    </lineage>
</organism>
<dbReference type="InterPro" id="IPR029060">
    <property type="entry name" value="PIN-like_dom_sf"/>
</dbReference>
<dbReference type="RefSeq" id="WP_015361240.1">
    <property type="nucleotide sequence ID" value="NZ_QKZR01000001.1"/>
</dbReference>
<dbReference type="Proteomes" id="UP000248584">
    <property type="component" value="Unassembled WGS sequence"/>
</dbReference>
<keyword evidence="3" id="KW-1185">Reference proteome</keyword>
<evidence type="ECO:0000259" key="1">
    <source>
        <dbReference type="Pfam" id="PF13470"/>
    </source>
</evidence>
<gene>
    <name evidence="2" type="ORF">LX97_00427</name>
</gene>
<reference evidence="2 3" key="1">
    <citation type="submission" date="2018-06" db="EMBL/GenBank/DDBJ databases">
        <title>Genomic Encyclopedia of Archaeal and Bacterial Type Strains, Phase II (KMG-II): from individual species to whole genera.</title>
        <authorList>
            <person name="Goeker M."/>
        </authorList>
    </citation>
    <scope>NUCLEOTIDE SEQUENCE [LARGE SCALE GENOMIC DNA]</scope>
    <source>
        <strain evidence="2 3">DSM 17205</strain>
    </source>
</reference>
<dbReference type="CDD" id="cd09854">
    <property type="entry name" value="PIN_VapC-like"/>
    <property type="match status" value="1"/>
</dbReference>
<feature type="domain" description="PIN" evidence="1">
    <location>
        <begin position="2"/>
        <end position="117"/>
    </location>
</feature>
<dbReference type="EMBL" id="QKZR01000001">
    <property type="protein sequence ID" value="PZX43427.1"/>
    <property type="molecule type" value="Genomic_DNA"/>
</dbReference>
<comment type="caution">
    <text evidence="2">The sequence shown here is derived from an EMBL/GenBank/DDBJ whole genome shotgun (WGS) entry which is preliminary data.</text>
</comment>
<sequence length="138" mass="15978">MKLFIDANILIDILTERKPFYNSATAFVTFCLENNYEMVTNTLCISNTYYLGQQIIRNQNITKKKIESINSFCKVEDMTQNQLDTSFQSGFVDFEDALHNACAIENQCTHIITRDKKGFKKSYLKVLTPTLFLTQYDS</sequence>
<protein>
    <submittedName>
        <fullName evidence="2">Nucleic acid-binding protein</fullName>
    </submittedName>
</protein>
<proteinExistence type="predicted"/>
<evidence type="ECO:0000313" key="2">
    <source>
        <dbReference type="EMBL" id="PZX43427.1"/>
    </source>
</evidence>
<evidence type="ECO:0000313" key="3">
    <source>
        <dbReference type="Proteomes" id="UP000248584"/>
    </source>
</evidence>
<dbReference type="InterPro" id="IPR002716">
    <property type="entry name" value="PIN_dom"/>
</dbReference>
<accession>A0ABX5Q0H1</accession>
<dbReference type="SUPFAM" id="SSF88723">
    <property type="entry name" value="PIN domain-like"/>
    <property type="match status" value="1"/>
</dbReference>